<keyword evidence="1" id="KW-1133">Transmembrane helix</keyword>
<keyword evidence="1" id="KW-0812">Transmembrane</keyword>
<evidence type="ECO:0000313" key="2">
    <source>
        <dbReference type="EMBL" id="KKK58454.1"/>
    </source>
</evidence>
<organism evidence="2">
    <name type="scientific">marine sediment metagenome</name>
    <dbReference type="NCBI Taxonomy" id="412755"/>
    <lineage>
        <taxon>unclassified sequences</taxon>
        <taxon>metagenomes</taxon>
        <taxon>ecological metagenomes</taxon>
    </lineage>
</organism>
<feature type="transmembrane region" description="Helical" evidence="1">
    <location>
        <begin position="39"/>
        <end position="56"/>
    </location>
</feature>
<feature type="transmembrane region" description="Helical" evidence="1">
    <location>
        <begin position="6"/>
        <end position="27"/>
    </location>
</feature>
<name>A0A0F8YWN5_9ZZZZ</name>
<keyword evidence="1" id="KW-0472">Membrane</keyword>
<comment type="caution">
    <text evidence="2">The sequence shown here is derived from an EMBL/GenBank/DDBJ whole genome shotgun (WGS) entry which is preliminary data.</text>
</comment>
<dbReference type="EMBL" id="LAZR01063974">
    <property type="protein sequence ID" value="KKK58454.1"/>
    <property type="molecule type" value="Genomic_DNA"/>
</dbReference>
<feature type="transmembrane region" description="Helical" evidence="1">
    <location>
        <begin position="62"/>
        <end position="82"/>
    </location>
</feature>
<proteinExistence type="predicted"/>
<sequence>MDWADAGNAFFEIVGAVAVWLNVRALLKSRKVRGVDWRTWVFFSSWGWWNVFYYGPHLGQWLSWWAGLVLVAANTTWVVLAYRARNN</sequence>
<gene>
    <name evidence="2" type="ORF">LCGC14_3044290</name>
</gene>
<dbReference type="AlphaFoldDB" id="A0A0F8YWN5"/>
<evidence type="ECO:0000256" key="1">
    <source>
        <dbReference type="SAM" id="Phobius"/>
    </source>
</evidence>
<accession>A0A0F8YWN5</accession>
<reference evidence="2" key="1">
    <citation type="journal article" date="2015" name="Nature">
        <title>Complex archaea that bridge the gap between prokaryotes and eukaryotes.</title>
        <authorList>
            <person name="Spang A."/>
            <person name="Saw J.H."/>
            <person name="Jorgensen S.L."/>
            <person name="Zaremba-Niedzwiedzka K."/>
            <person name="Martijn J."/>
            <person name="Lind A.E."/>
            <person name="van Eijk R."/>
            <person name="Schleper C."/>
            <person name="Guy L."/>
            <person name="Ettema T.J."/>
        </authorList>
    </citation>
    <scope>NUCLEOTIDE SEQUENCE</scope>
</reference>
<protein>
    <submittedName>
        <fullName evidence="2">Uncharacterized protein</fullName>
    </submittedName>
</protein>